<evidence type="ECO:0000256" key="1">
    <source>
        <dbReference type="ARBA" id="ARBA00006499"/>
    </source>
</evidence>
<protein>
    <submittedName>
        <fullName evidence="4">Phospholipase/carboxylesterase</fullName>
    </submittedName>
</protein>
<dbReference type="OrthoDB" id="9801763at2"/>
<accession>A0A370GV88</accession>
<dbReference type="Gene3D" id="3.40.50.1820">
    <property type="entry name" value="alpha/beta hydrolase"/>
    <property type="match status" value="1"/>
</dbReference>
<evidence type="ECO:0000313" key="4">
    <source>
        <dbReference type="EMBL" id="RDI46484.1"/>
    </source>
</evidence>
<dbReference type="GO" id="GO:0016787">
    <property type="term" value="F:hydrolase activity"/>
    <property type="evidence" value="ECO:0007669"/>
    <property type="project" value="UniProtKB-KW"/>
</dbReference>
<dbReference type="InterPro" id="IPR050565">
    <property type="entry name" value="LYPA1-2/EST-like"/>
</dbReference>
<keyword evidence="2" id="KW-0378">Hydrolase</keyword>
<gene>
    <name evidence="4" type="ORF">C8D86_1058</name>
</gene>
<dbReference type="Pfam" id="PF02230">
    <property type="entry name" value="Abhydrolase_2"/>
    <property type="match status" value="1"/>
</dbReference>
<organism evidence="4 5">
    <name type="scientific">Aquicella lusitana</name>
    <dbReference type="NCBI Taxonomy" id="254246"/>
    <lineage>
        <taxon>Bacteria</taxon>
        <taxon>Pseudomonadati</taxon>
        <taxon>Pseudomonadota</taxon>
        <taxon>Gammaproteobacteria</taxon>
        <taxon>Legionellales</taxon>
        <taxon>Coxiellaceae</taxon>
        <taxon>Aquicella</taxon>
    </lineage>
</organism>
<reference evidence="4 5" key="1">
    <citation type="submission" date="2018-07" db="EMBL/GenBank/DDBJ databases">
        <title>Genomic Encyclopedia of Type Strains, Phase IV (KMG-IV): sequencing the most valuable type-strain genomes for metagenomic binning, comparative biology and taxonomic classification.</title>
        <authorList>
            <person name="Goeker M."/>
        </authorList>
    </citation>
    <scope>NUCLEOTIDE SEQUENCE [LARGE SCALE GENOMIC DNA]</scope>
    <source>
        <strain evidence="4 5">DSM 16500</strain>
    </source>
</reference>
<dbReference type="InterPro" id="IPR029058">
    <property type="entry name" value="AB_hydrolase_fold"/>
</dbReference>
<evidence type="ECO:0000256" key="2">
    <source>
        <dbReference type="ARBA" id="ARBA00022801"/>
    </source>
</evidence>
<name>A0A370GV88_9COXI</name>
<dbReference type="Proteomes" id="UP000254720">
    <property type="component" value="Unassembled WGS sequence"/>
</dbReference>
<proteinExistence type="inferred from homology"/>
<evidence type="ECO:0000313" key="5">
    <source>
        <dbReference type="Proteomes" id="UP000254720"/>
    </source>
</evidence>
<dbReference type="SUPFAM" id="SSF53474">
    <property type="entry name" value="alpha/beta-Hydrolases"/>
    <property type="match status" value="1"/>
</dbReference>
<comment type="similarity">
    <text evidence="1">Belongs to the AB hydrolase superfamily. AB hydrolase 2 family.</text>
</comment>
<dbReference type="EMBL" id="QQAX01000005">
    <property type="protein sequence ID" value="RDI46484.1"/>
    <property type="molecule type" value="Genomic_DNA"/>
</dbReference>
<sequence length="227" mass="24875">MPAKNTNTLSAIEIAPESVAKRSIIWLHGLGADGTDFVPIVSELHLPAAMGVRFIFPHAPIMPITVNNGYEMRAWYDIASLTIDGMIDKTGILRSIHQLEMLIEKEEARGMATRDIMLAGFSQGAAIALATGVRYTKPLGGIIALSGYLPLAQETFEHASKANQSIPIFLAHGMEDPIVPYALGKASYVMLKQANYPVSWHSYNMPHSVCAAEIQDLSNWLKTVWNK</sequence>
<comment type="caution">
    <text evidence="4">The sequence shown here is derived from an EMBL/GenBank/DDBJ whole genome shotgun (WGS) entry which is preliminary data.</text>
</comment>
<dbReference type="InterPro" id="IPR003140">
    <property type="entry name" value="PLipase/COase/thioEstase"/>
</dbReference>
<evidence type="ECO:0000259" key="3">
    <source>
        <dbReference type="Pfam" id="PF02230"/>
    </source>
</evidence>
<feature type="domain" description="Phospholipase/carboxylesterase/thioesterase" evidence="3">
    <location>
        <begin position="14"/>
        <end position="224"/>
    </location>
</feature>
<keyword evidence="5" id="KW-1185">Reference proteome</keyword>
<dbReference type="AlphaFoldDB" id="A0A370GV88"/>
<dbReference type="PANTHER" id="PTHR10655:SF17">
    <property type="entry name" value="LYSOPHOSPHOLIPASE-LIKE PROTEIN 1"/>
    <property type="match status" value="1"/>
</dbReference>
<dbReference type="PANTHER" id="PTHR10655">
    <property type="entry name" value="LYSOPHOSPHOLIPASE-RELATED"/>
    <property type="match status" value="1"/>
</dbReference>